<accession>A0A166BB63</accession>
<dbReference type="Proteomes" id="UP000077266">
    <property type="component" value="Unassembled WGS sequence"/>
</dbReference>
<dbReference type="EMBL" id="KV425908">
    <property type="protein sequence ID" value="KZV99579.1"/>
    <property type="molecule type" value="Genomic_DNA"/>
</dbReference>
<keyword evidence="2" id="KW-1185">Reference proteome</keyword>
<feature type="non-terminal residue" evidence="1">
    <location>
        <position position="66"/>
    </location>
</feature>
<organism evidence="1 2">
    <name type="scientific">Exidia glandulosa HHB12029</name>
    <dbReference type="NCBI Taxonomy" id="1314781"/>
    <lineage>
        <taxon>Eukaryota</taxon>
        <taxon>Fungi</taxon>
        <taxon>Dikarya</taxon>
        <taxon>Basidiomycota</taxon>
        <taxon>Agaricomycotina</taxon>
        <taxon>Agaricomycetes</taxon>
        <taxon>Auriculariales</taxon>
        <taxon>Exidiaceae</taxon>
        <taxon>Exidia</taxon>
    </lineage>
</organism>
<dbReference type="AlphaFoldDB" id="A0A166BB63"/>
<protein>
    <submittedName>
        <fullName evidence="1">Uncharacterized protein</fullName>
    </submittedName>
</protein>
<evidence type="ECO:0000313" key="2">
    <source>
        <dbReference type="Proteomes" id="UP000077266"/>
    </source>
</evidence>
<gene>
    <name evidence="1" type="ORF">EXIGLDRAFT_724602</name>
</gene>
<name>A0A166BB63_EXIGL</name>
<dbReference type="InParanoid" id="A0A166BB63"/>
<evidence type="ECO:0000313" key="1">
    <source>
        <dbReference type="EMBL" id="KZV99579.1"/>
    </source>
</evidence>
<reference evidence="1 2" key="1">
    <citation type="journal article" date="2016" name="Mol. Biol. Evol.">
        <title>Comparative Genomics of Early-Diverging Mushroom-Forming Fungi Provides Insights into the Origins of Lignocellulose Decay Capabilities.</title>
        <authorList>
            <person name="Nagy L.G."/>
            <person name="Riley R."/>
            <person name="Tritt A."/>
            <person name="Adam C."/>
            <person name="Daum C."/>
            <person name="Floudas D."/>
            <person name="Sun H."/>
            <person name="Yadav J.S."/>
            <person name="Pangilinan J."/>
            <person name="Larsson K.H."/>
            <person name="Matsuura K."/>
            <person name="Barry K."/>
            <person name="Labutti K."/>
            <person name="Kuo R."/>
            <person name="Ohm R.A."/>
            <person name="Bhattacharya S.S."/>
            <person name="Shirouzu T."/>
            <person name="Yoshinaga Y."/>
            <person name="Martin F.M."/>
            <person name="Grigoriev I.V."/>
            <person name="Hibbett D.S."/>
        </authorList>
    </citation>
    <scope>NUCLEOTIDE SEQUENCE [LARGE SCALE GENOMIC DNA]</scope>
    <source>
        <strain evidence="1 2">HHB12029</strain>
    </source>
</reference>
<proteinExistence type="predicted"/>
<sequence length="66" mass="7253">MASSMFAVVGAVKQCIRGACSSRHHCQIWIRPHLARVDSCQGSTRPLWARFTRPSGPLRSTLSQAS</sequence>